<dbReference type="EMBL" id="JAWHQM010000040">
    <property type="protein sequence ID" value="KAK5634329.1"/>
    <property type="molecule type" value="Genomic_DNA"/>
</dbReference>
<gene>
    <name evidence="2" type="ORF">RRF57_010043</name>
</gene>
<dbReference type="Pfam" id="PF17111">
    <property type="entry name" value="PigL_N"/>
    <property type="match status" value="1"/>
</dbReference>
<evidence type="ECO:0000313" key="2">
    <source>
        <dbReference type="EMBL" id="KAK5634329.1"/>
    </source>
</evidence>
<accession>A0AAN7UUD7</accession>
<organism evidence="2 3">
    <name type="scientific">Xylaria bambusicola</name>
    <dbReference type="NCBI Taxonomy" id="326684"/>
    <lineage>
        <taxon>Eukaryota</taxon>
        <taxon>Fungi</taxon>
        <taxon>Dikarya</taxon>
        <taxon>Ascomycota</taxon>
        <taxon>Pezizomycotina</taxon>
        <taxon>Sordariomycetes</taxon>
        <taxon>Xylariomycetidae</taxon>
        <taxon>Xylariales</taxon>
        <taxon>Xylariaceae</taxon>
        <taxon>Xylaria</taxon>
    </lineage>
</organism>
<evidence type="ECO:0000313" key="3">
    <source>
        <dbReference type="Proteomes" id="UP001305414"/>
    </source>
</evidence>
<name>A0AAN7UUD7_9PEZI</name>
<dbReference type="Proteomes" id="UP001305414">
    <property type="component" value="Unassembled WGS sequence"/>
</dbReference>
<reference evidence="2 3" key="1">
    <citation type="submission" date="2023-10" db="EMBL/GenBank/DDBJ databases">
        <title>Draft genome sequence of Xylaria bambusicola isolate GMP-LS, the root and basal stem rot pathogen of sugarcane in Indonesia.</title>
        <authorList>
            <person name="Selvaraj P."/>
            <person name="Muralishankar V."/>
            <person name="Muruganantham S."/>
            <person name="Sp S."/>
            <person name="Haryani S."/>
            <person name="Lau K.J.X."/>
            <person name="Naqvi N.I."/>
        </authorList>
    </citation>
    <scope>NUCLEOTIDE SEQUENCE [LARGE SCALE GENOMIC DNA]</scope>
    <source>
        <strain evidence="2">GMP-LS</strain>
    </source>
</reference>
<keyword evidence="3" id="KW-1185">Reference proteome</keyword>
<comment type="caution">
    <text evidence="2">The sequence shown here is derived from an EMBL/GenBank/DDBJ whole genome shotgun (WGS) entry which is preliminary data.</text>
</comment>
<proteinExistence type="predicted"/>
<dbReference type="InterPro" id="IPR031348">
    <property type="entry name" value="PigL_N"/>
</dbReference>
<sequence length="112" mass="12608">MSNSTQEHISKRDKFMLQFKSNDIATFRMQLSSYKSTLTIVLLVSSMLVYNPNFVACFKLISKPSKSVNENSKEARELSTKVEEAISLLTGQMEGMKISNPDATTALDFMKD</sequence>
<dbReference type="AlphaFoldDB" id="A0AAN7UUD7"/>
<feature type="domain" description="Azaphilone pigments biosynthesis cluster protein L N-terminal" evidence="1">
    <location>
        <begin position="2"/>
        <end position="44"/>
    </location>
</feature>
<protein>
    <recommendedName>
        <fullName evidence="1">Azaphilone pigments biosynthesis cluster protein L N-terminal domain-containing protein</fullName>
    </recommendedName>
</protein>
<evidence type="ECO:0000259" key="1">
    <source>
        <dbReference type="Pfam" id="PF17111"/>
    </source>
</evidence>